<evidence type="ECO:0000313" key="2">
    <source>
        <dbReference type="EMBL" id="MDT0393515.1"/>
    </source>
</evidence>
<accession>A0ABU2PQA1</accession>
<dbReference type="EMBL" id="JAVRFA010000002">
    <property type="protein sequence ID" value="MDT0393515.1"/>
    <property type="molecule type" value="Genomic_DNA"/>
</dbReference>
<feature type="compositionally biased region" description="Basic and acidic residues" evidence="1">
    <location>
        <begin position="104"/>
        <end position="118"/>
    </location>
</feature>
<feature type="region of interest" description="Disordered" evidence="1">
    <location>
        <begin position="82"/>
        <end position="118"/>
    </location>
</feature>
<dbReference type="Proteomes" id="UP001183881">
    <property type="component" value="Unassembled WGS sequence"/>
</dbReference>
<evidence type="ECO:0008006" key="4">
    <source>
        <dbReference type="Google" id="ProtNLM"/>
    </source>
</evidence>
<evidence type="ECO:0000313" key="3">
    <source>
        <dbReference type="Proteomes" id="UP001183881"/>
    </source>
</evidence>
<name>A0ABU2PQA1_9ACTN</name>
<protein>
    <recommendedName>
        <fullName evidence="4">Resolvase/invertase-type recombinase catalytic domain-containing protein</fullName>
    </recommendedName>
</protein>
<proteinExistence type="predicted"/>
<sequence length="133" mass="14184">MCVTVTDSTEQRTARERLTLLNEAGVRIGRTLDVMCTGQELADPVGPRLADLVCVDLVDELLSGEEPQPGSAPGGVLRRVANRSRSAGGSTPVDHVVNAQRQRPWADRSVRTAGRHDACRCTPAAQPLASSRA</sequence>
<keyword evidence="3" id="KW-1185">Reference proteome</keyword>
<evidence type="ECO:0000256" key="1">
    <source>
        <dbReference type="SAM" id="MobiDB-lite"/>
    </source>
</evidence>
<reference evidence="3" key="1">
    <citation type="submission" date="2023-07" db="EMBL/GenBank/DDBJ databases">
        <title>30 novel species of actinomycetes from the DSMZ collection.</title>
        <authorList>
            <person name="Nouioui I."/>
        </authorList>
    </citation>
    <scope>NUCLEOTIDE SEQUENCE [LARGE SCALE GENOMIC DNA]</scope>
    <source>
        <strain evidence="3">DSM 41636</strain>
    </source>
</reference>
<organism evidence="2 3">
    <name type="scientific">Streptomyces edwardsiae</name>
    <dbReference type="NCBI Taxonomy" id="3075527"/>
    <lineage>
        <taxon>Bacteria</taxon>
        <taxon>Bacillati</taxon>
        <taxon>Actinomycetota</taxon>
        <taxon>Actinomycetes</taxon>
        <taxon>Kitasatosporales</taxon>
        <taxon>Streptomycetaceae</taxon>
        <taxon>Streptomyces</taxon>
    </lineage>
</organism>
<gene>
    <name evidence="2" type="ORF">RM705_02155</name>
</gene>
<dbReference type="RefSeq" id="WP_311640960.1">
    <property type="nucleotide sequence ID" value="NZ_JAVRFA010000002.1"/>
</dbReference>
<comment type="caution">
    <text evidence="2">The sequence shown here is derived from an EMBL/GenBank/DDBJ whole genome shotgun (WGS) entry which is preliminary data.</text>
</comment>